<protein>
    <submittedName>
        <fullName evidence="2">Uncharacterized protein</fullName>
    </submittedName>
</protein>
<dbReference type="AlphaFoldDB" id="A0AA39WBK1"/>
<accession>A0AA39WBK1</accession>
<evidence type="ECO:0000313" key="3">
    <source>
        <dbReference type="Proteomes" id="UP001174934"/>
    </source>
</evidence>
<reference evidence="2" key="1">
    <citation type="submission" date="2023-06" db="EMBL/GenBank/DDBJ databases">
        <title>Genome-scale phylogeny and comparative genomics of the fungal order Sordariales.</title>
        <authorList>
            <consortium name="Lawrence Berkeley National Laboratory"/>
            <person name="Hensen N."/>
            <person name="Bonometti L."/>
            <person name="Westerberg I."/>
            <person name="Brannstrom I.O."/>
            <person name="Guillou S."/>
            <person name="Cros-Aarteil S."/>
            <person name="Calhoun S."/>
            <person name="Haridas S."/>
            <person name="Kuo A."/>
            <person name="Mondo S."/>
            <person name="Pangilinan J."/>
            <person name="Riley R."/>
            <person name="LaButti K."/>
            <person name="Andreopoulos B."/>
            <person name="Lipzen A."/>
            <person name="Chen C."/>
            <person name="Yanf M."/>
            <person name="Daum C."/>
            <person name="Ng V."/>
            <person name="Clum A."/>
            <person name="Steindorff A."/>
            <person name="Ohm R."/>
            <person name="Martin F."/>
            <person name="Silar P."/>
            <person name="Natvig D."/>
            <person name="Lalanne C."/>
            <person name="Gautier V."/>
            <person name="Ament-velasquez S.L."/>
            <person name="Kruys A."/>
            <person name="Hutchinson M.I."/>
            <person name="Powell A.J."/>
            <person name="Barry K."/>
            <person name="Miller A.N."/>
            <person name="Grigoriev I.V."/>
            <person name="Debuchy R."/>
            <person name="Gladieux P."/>
            <person name="Thoren M.H."/>
            <person name="Johannesson H."/>
        </authorList>
    </citation>
    <scope>NUCLEOTIDE SEQUENCE</scope>
    <source>
        <strain evidence="2">SMH3391-2</strain>
    </source>
</reference>
<organism evidence="2 3">
    <name type="scientific">Bombardia bombarda</name>
    <dbReference type="NCBI Taxonomy" id="252184"/>
    <lineage>
        <taxon>Eukaryota</taxon>
        <taxon>Fungi</taxon>
        <taxon>Dikarya</taxon>
        <taxon>Ascomycota</taxon>
        <taxon>Pezizomycotina</taxon>
        <taxon>Sordariomycetes</taxon>
        <taxon>Sordariomycetidae</taxon>
        <taxon>Sordariales</taxon>
        <taxon>Lasiosphaeriaceae</taxon>
        <taxon>Bombardia</taxon>
    </lineage>
</organism>
<keyword evidence="3" id="KW-1185">Reference proteome</keyword>
<feature type="chain" id="PRO_5041428859" evidence="1">
    <location>
        <begin position="19"/>
        <end position="437"/>
    </location>
</feature>
<evidence type="ECO:0000256" key="1">
    <source>
        <dbReference type="SAM" id="SignalP"/>
    </source>
</evidence>
<feature type="signal peptide" evidence="1">
    <location>
        <begin position="1"/>
        <end position="18"/>
    </location>
</feature>
<name>A0AA39WBK1_9PEZI</name>
<dbReference type="EMBL" id="JAULSR010000009">
    <property type="protein sequence ID" value="KAK0612448.1"/>
    <property type="molecule type" value="Genomic_DNA"/>
</dbReference>
<proteinExistence type="predicted"/>
<gene>
    <name evidence="2" type="ORF">B0T17DRAFT_511640</name>
</gene>
<comment type="caution">
    <text evidence="2">The sequence shown here is derived from an EMBL/GenBank/DDBJ whole genome shotgun (WGS) entry which is preliminary data.</text>
</comment>
<evidence type="ECO:0000313" key="2">
    <source>
        <dbReference type="EMBL" id="KAK0612448.1"/>
    </source>
</evidence>
<sequence length="437" mass="48230">MLQAAVALLLIYLINNSCYPSYSSLCVREMFESFEVNNPEQRDLQQRCVEWFTSHLQEQLLGGSPSLATALAPMGGKATDAVDVAVLLDFVKAMAEEVTKSNIASISNIVRELRNKGNILAPEREHDGACHQAVFIACGWISMLYKPKPKPAGALLEIYPTTKAHGTQSSSPRFRSQDTFPSNVSAAEYGMLSFGRLLAALGQRLPQRQFTGGGSPVPVPPINASNIYFSNLVRVGKVHIEWVDCLTEHLVLDERTRTLKLFRYPAYCALICLSAPGSVAFLNKLADDVDHDTASLSSLNTTASQQPPFENFCREILISFGVIFAQDSRSRNESKKDATVAAWPARIRDDVVFRKLRAKSWQEHTLFTYLNSPPLRSNYSAQSDFPFLGAKLLRLQEYMDAQTPTTFGPCFGVISIGLGVLQVALMVLQIGLDARSN</sequence>
<keyword evidence="1" id="KW-0732">Signal</keyword>
<dbReference type="Proteomes" id="UP001174934">
    <property type="component" value="Unassembled WGS sequence"/>
</dbReference>